<comment type="caution">
    <text evidence="1">The sequence shown here is derived from an EMBL/GenBank/DDBJ whole genome shotgun (WGS) entry which is preliminary data.</text>
</comment>
<protein>
    <submittedName>
        <fullName evidence="1">Uncharacterized protein</fullName>
    </submittedName>
</protein>
<gene>
    <name evidence="1" type="ORF">HS088_TW06G01411</name>
</gene>
<dbReference type="EMBL" id="JAAARO010000006">
    <property type="protein sequence ID" value="KAF5747230.1"/>
    <property type="molecule type" value="Genomic_DNA"/>
</dbReference>
<dbReference type="Proteomes" id="UP000593562">
    <property type="component" value="Unassembled WGS sequence"/>
</dbReference>
<reference evidence="1 2" key="1">
    <citation type="journal article" date="2020" name="Nat. Commun.">
        <title>Genome of Tripterygium wilfordii and identification of cytochrome P450 involved in triptolide biosynthesis.</title>
        <authorList>
            <person name="Tu L."/>
            <person name="Su P."/>
            <person name="Zhang Z."/>
            <person name="Gao L."/>
            <person name="Wang J."/>
            <person name="Hu T."/>
            <person name="Zhou J."/>
            <person name="Zhang Y."/>
            <person name="Zhao Y."/>
            <person name="Liu Y."/>
            <person name="Song Y."/>
            <person name="Tong Y."/>
            <person name="Lu Y."/>
            <person name="Yang J."/>
            <person name="Xu C."/>
            <person name="Jia M."/>
            <person name="Peters R.J."/>
            <person name="Huang L."/>
            <person name="Gao W."/>
        </authorList>
    </citation>
    <scope>NUCLEOTIDE SEQUENCE [LARGE SCALE GENOMIC DNA]</scope>
    <source>
        <strain evidence="2">cv. XIE 37</strain>
        <tissue evidence="1">Leaf</tissue>
    </source>
</reference>
<name>A0A7J7DLI4_TRIWF</name>
<accession>A0A7J7DLI4</accession>
<evidence type="ECO:0000313" key="2">
    <source>
        <dbReference type="Proteomes" id="UP000593562"/>
    </source>
</evidence>
<sequence>MQLLKAVFPFSFPFFIFHGSKSSARKHDVHQFHSLPLEKRENRACNIMYVFVNAPPDFQRFLPTCKEQMICMYYINIGNQMNTVMPLQHSVFILAESFVHEFIRHTCS</sequence>
<keyword evidence="2" id="KW-1185">Reference proteome</keyword>
<dbReference type="AlphaFoldDB" id="A0A7J7DLI4"/>
<dbReference type="InParanoid" id="A0A7J7DLI4"/>
<proteinExistence type="predicted"/>
<evidence type="ECO:0000313" key="1">
    <source>
        <dbReference type="EMBL" id="KAF5747230.1"/>
    </source>
</evidence>
<organism evidence="1 2">
    <name type="scientific">Tripterygium wilfordii</name>
    <name type="common">Thunder God vine</name>
    <dbReference type="NCBI Taxonomy" id="458696"/>
    <lineage>
        <taxon>Eukaryota</taxon>
        <taxon>Viridiplantae</taxon>
        <taxon>Streptophyta</taxon>
        <taxon>Embryophyta</taxon>
        <taxon>Tracheophyta</taxon>
        <taxon>Spermatophyta</taxon>
        <taxon>Magnoliopsida</taxon>
        <taxon>eudicotyledons</taxon>
        <taxon>Gunneridae</taxon>
        <taxon>Pentapetalae</taxon>
        <taxon>rosids</taxon>
        <taxon>fabids</taxon>
        <taxon>Celastrales</taxon>
        <taxon>Celastraceae</taxon>
        <taxon>Tripterygium</taxon>
    </lineage>
</organism>